<evidence type="ECO:0000313" key="8">
    <source>
        <dbReference type="EMBL" id="MBC8584942.1"/>
    </source>
</evidence>
<feature type="transmembrane region" description="Helical" evidence="7">
    <location>
        <begin position="174"/>
        <end position="195"/>
    </location>
</feature>
<protein>
    <submittedName>
        <fullName evidence="8">Chromate transporter</fullName>
    </submittedName>
</protein>
<organism evidence="8 9">
    <name type="scientific">Youxingia wuxianensis</name>
    <dbReference type="NCBI Taxonomy" id="2763678"/>
    <lineage>
        <taxon>Bacteria</taxon>
        <taxon>Bacillati</taxon>
        <taxon>Bacillota</taxon>
        <taxon>Clostridia</taxon>
        <taxon>Eubacteriales</taxon>
        <taxon>Oscillospiraceae</taxon>
        <taxon>Youxingia</taxon>
    </lineage>
</organism>
<evidence type="ECO:0000256" key="5">
    <source>
        <dbReference type="ARBA" id="ARBA00022989"/>
    </source>
</evidence>
<dbReference type="InterPro" id="IPR052518">
    <property type="entry name" value="CHR_Transporter"/>
</dbReference>
<evidence type="ECO:0000256" key="3">
    <source>
        <dbReference type="ARBA" id="ARBA00022475"/>
    </source>
</evidence>
<dbReference type="PANTHER" id="PTHR43663">
    <property type="entry name" value="CHROMATE TRANSPORT PROTEIN-RELATED"/>
    <property type="match status" value="1"/>
</dbReference>
<evidence type="ECO:0000256" key="7">
    <source>
        <dbReference type="SAM" id="Phobius"/>
    </source>
</evidence>
<keyword evidence="6 7" id="KW-0472">Membrane</keyword>
<dbReference type="InterPro" id="IPR003370">
    <property type="entry name" value="Chromate_transpt"/>
</dbReference>
<keyword evidence="5 7" id="KW-1133">Transmembrane helix</keyword>
<evidence type="ECO:0000256" key="6">
    <source>
        <dbReference type="ARBA" id="ARBA00023136"/>
    </source>
</evidence>
<evidence type="ECO:0000256" key="4">
    <source>
        <dbReference type="ARBA" id="ARBA00022692"/>
    </source>
</evidence>
<comment type="similarity">
    <text evidence="2">Belongs to the chromate ion transporter (CHR) (TC 2.A.51) family.</text>
</comment>
<comment type="subcellular location">
    <subcellularLocation>
        <location evidence="1">Cell membrane</location>
        <topology evidence="1">Multi-pass membrane protein</topology>
    </subcellularLocation>
</comment>
<dbReference type="EMBL" id="JACRTD010000003">
    <property type="protein sequence ID" value="MBC8584942.1"/>
    <property type="molecule type" value="Genomic_DNA"/>
</dbReference>
<evidence type="ECO:0000256" key="1">
    <source>
        <dbReference type="ARBA" id="ARBA00004651"/>
    </source>
</evidence>
<evidence type="ECO:0000313" key="9">
    <source>
        <dbReference type="Proteomes" id="UP000623678"/>
    </source>
</evidence>
<name>A0A926EPB5_9FIRM</name>
<dbReference type="AlphaFoldDB" id="A0A926EPB5"/>
<feature type="transmembrane region" description="Helical" evidence="7">
    <location>
        <begin position="75"/>
        <end position="97"/>
    </location>
</feature>
<feature type="transmembrane region" description="Helical" evidence="7">
    <location>
        <begin position="117"/>
        <end position="139"/>
    </location>
</feature>
<dbReference type="GO" id="GO:0015109">
    <property type="term" value="F:chromate transmembrane transporter activity"/>
    <property type="evidence" value="ECO:0007669"/>
    <property type="project" value="InterPro"/>
</dbReference>
<keyword evidence="4 7" id="KW-0812">Transmembrane</keyword>
<feature type="transmembrane region" description="Helical" evidence="7">
    <location>
        <begin position="6"/>
        <end position="25"/>
    </location>
</feature>
<dbReference type="Proteomes" id="UP000623678">
    <property type="component" value="Unassembled WGS sequence"/>
</dbReference>
<gene>
    <name evidence="8" type="ORF">H8705_05035</name>
</gene>
<keyword evidence="3" id="KW-1003">Cell membrane</keyword>
<dbReference type="GO" id="GO:0005886">
    <property type="term" value="C:plasma membrane"/>
    <property type="evidence" value="ECO:0007669"/>
    <property type="project" value="UniProtKB-SubCell"/>
</dbReference>
<evidence type="ECO:0000256" key="2">
    <source>
        <dbReference type="ARBA" id="ARBA00005262"/>
    </source>
</evidence>
<comment type="caution">
    <text evidence="8">The sequence shown here is derived from an EMBL/GenBank/DDBJ whole genome shotgun (WGS) entry which is preliminary data.</text>
</comment>
<accession>A0A926EPB5</accession>
<feature type="transmembrane region" description="Helical" evidence="7">
    <location>
        <begin position="151"/>
        <end position="168"/>
    </location>
</feature>
<dbReference type="PANTHER" id="PTHR43663:SF1">
    <property type="entry name" value="CHROMATE TRANSPORTER"/>
    <property type="match status" value="1"/>
</dbReference>
<dbReference type="Pfam" id="PF02417">
    <property type="entry name" value="Chromate_transp"/>
    <property type="match status" value="1"/>
</dbReference>
<dbReference type="RefSeq" id="WP_262394727.1">
    <property type="nucleotide sequence ID" value="NZ_JACRTD010000003.1"/>
</dbReference>
<proteinExistence type="inferred from homology"/>
<sequence length="196" mass="20995">MFDLLLFTTFFKIGLFTIGGGYAMIPMIQQSVLAHGWMTVTDMIDFIAISESTPGPFAVNIATFIGMTRGGISGALAATLGVVLPSFIIILLIARFFLKFQDNTWVKAVLTGVRPAVVGLIASAALSIFVVNIFHGVSLEGLLASHTLPAVNWRGLIIVAAILVIARWKPKLHPIFLILISGALGVVLHLALPFLN</sequence>
<reference evidence="8" key="1">
    <citation type="submission" date="2020-08" db="EMBL/GenBank/DDBJ databases">
        <title>Genome public.</title>
        <authorList>
            <person name="Liu C."/>
            <person name="Sun Q."/>
        </authorList>
    </citation>
    <scope>NUCLEOTIDE SEQUENCE</scope>
    <source>
        <strain evidence="8">NSJ-64</strain>
    </source>
</reference>
<keyword evidence="9" id="KW-1185">Reference proteome</keyword>